<evidence type="ECO:0000313" key="2">
    <source>
        <dbReference type="Proteomes" id="UP000563898"/>
    </source>
</evidence>
<gene>
    <name evidence="1" type="ORF">HGA05_00425</name>
</gene>
<dbReference type="EMBL" id="JAAXPC010000001">
    <property type="protein sequence ID" value="NKY00044.1"/>
    <property type="molecule type" value="Genomic_DNA"/>
</dbReference>
<sequence>MATGFHAGELAAQRSAGLAAAGARMARTIRSSMPTPLIGFLADQSWIHLSGADAAQHIWASTLLGDAGLIEVVDDTTLHLPYPAADDPLRDLDAGSEVGLLAIDLTRRRRARINGTVHPDTDGIRVHVDQCYANCPKYIQSRPHRPAVGTDPVVPTTRTDTAHLTEADIELLDRADTAVLATIAPGFGADCSHRGGMPGFLQCSPDGTVIRFADHPGNAMFNSLGNLELDDRAGLTVPDFDTGALLQITGRATVRYATPDERTVEITVGHVVHRTGVLPWRYGPVEYSPASIAVTSDH</sequence>
<dbReference type="PANTHER" id="PTHR42815">
    <property type="entry name" value="FAD-BINDING, PUTATIVE (AFU_ORTHOLOGUE AFUA_6G07600)-RELATED"/>
    <property type="match status" value="1"/>
</dbReference>
<dbReference type="SUPFAM" id="SSF50475">
    <property type="entry name" value="FMN-binding split barrel"/>
    <property type="match status" value="2"/>
</dbReference>
<evidence type="ECO:0008006" key="3">
    <source>
        <dbReference type="Google" id="ProtNLM"/>
    </source>
</evidence>
<reference evidence="1 2" key="1">
    <citation type="submission" date="2020-04" db="EMBL/GenBank/DDBJ databases">
        <title>MicrobeNet Type strains.</title>
        <authorList>
            <person name="Nicholson A.C."/>
        </authorList>
    </citation>
    <scope>NUCLEOTIDE SEQUENCE [LARGE SCALE GENOMIC DNA]</scope>
    <source>
        <strain evidence="1 2">ATCC BAA-14</strain>
    </source>
</reference>
<dbReference type="PANTHER" id="PTHR42815:SF2">
    <property type="entry name" value="FAD-BINDING, PUTATIVE (AFU_ORTHOLOGUE AFUA_6G07600)-RELATED"/>
    <property type="match status" value="1"/>
</dbReference>
<comment type="caution">
    <text evidence="1">The sequence shown here is derived from an EMBL/GenBank/DDBJ whole genome shotgun (WGS) entry which is preliminary data.</text>
</comment>
<dbReference type="InterPro" id="IPR012349">
    <property type="entry name" value="Split_barrel_FMN-bd"/>
</dbReference>
<dbReference type="AlphaFoldDB" id="A0A846WEM9"/>
<proteinExistence type="predicted"/>
<dbReference type="RefSeq" id="WP_006372386.1">
    <property type="nucleotide sequence ID" value="NZ_JAAXPC010000001.1"/>
</dbReference>
<organism evidence="1 2">
    <name type="scientific">Gordonia polyisoprenivorans</name>
    <dbReference type="NCBI Taxonomy" id="84595"/>
    <lineage>
        <taxon>Bacteria</taxon>
        <taxon>Bacillati</taxon>
        <taxon>Actinomycetota</taxon>
        <taxon>Actinomycetes</taxon>
        <taxon>Mycobacteriales</taxon>
        <taxon>Gordoniaceae</taxon>
        <taxon>Gordonia</taxon>
    </lineage>
</organism>
<dbReference type="Gene3D" id="2.30.110.10">
    <property type="entry name" value="Electron Transport, Fmn-binding Protein, Chain A"/>
    <property type="match status" value="1"/>
</dbReference>
<evidence type="ECO:0000313" key="1">
    <source>
        <dbReference type="EMBL" id="NKY00044.1"/>
    </source>
</evidence>
<accession>A0A846WEM9</accession>
<protein>
    <recommendedName>
        <fullName evidence="3">Pyridoxamine 5'-phosphate oxidase putative domain-containing protein</fullName>
    </recommendedName>
</protein>
<name>A0A846WEM9_9ACTN</name>
<dbReference type="Proteomes" id="UP000563898">
    <property type="component" value="Unassembled WGS sequence"/>
</dbReference>